<protein>
    <recommendedName>
        <fullName evidence="8">Endoglucanase</fullName>
        <ecNumber evidence="8">3.2.1.4</ecNumber>
    </recommendedName>
</protein>
<dbReference type="OrthoDB" id="154460at2"/>
<dbReference type="GO" id="GO:0030245">
    <property type="term" value="P:cellulose catabolic process"/>
    <property type="evidence" value="ECO:0007669"/>
    <property type="project" value="UniProtKB-KW"/>
</dbReference>
<dbReference type="HOGENOM" id="CLU_012932_2_0_9"/>
<dbReference type="PROSITE" id="PS00659">
    <property type="entry name" value="GLYCOSYL_HYDROL_F5"/>
    <property type="match status" value="1"/>
</dbReference>
<evidence type="ECO:0000256" key="4">
    <source>
        <dbReference type="ARBA" id="ARBA00023001"/>
    </source>
</evidence>
<dbReference type="InterPro" id="IPR018087">
    <property type="entry name" value="Glyco_hydro_5_CS"/>
</dbReference>
<dbReference type="InterPro" id="IPR001547">
    <property type="entry name" value="Glyco_hydro_5"/>
</dbReference>
<evidence type="ECO:0000256" key="7">
    <source>
        <dbReference type="ARBA" id="ARBA00023326"/>
    </source>
</evidence>
<comment type="similarity">
    <text evidence="8">Belongs to the glycosyl hydrolase 5 (cellulase A) family.</text>
</comment>
<evidence type="ECO:0000313" key="11">
    <source>
        <dbReference type="EMBL" id="EIM57970.1"/>
    </source>
</evidence>
<keyword evidence="3 8" id="KW-0378">Hydrolase</keyword>
<reference evidence="11 12" key="1">
    <citation type="submission" date="2010-08" db="EMBL/GenBank/DDBJ databases">
        <authorList>
            <consortium name="US DOE Joint Genome Institute (JGI-PGF)"/>
            <person name="Lucas S."/>
            <person name="Copeland A."/>
            <person name="Lapidus A."/>
            <person name="Cheng J.-F."/>
            <person name="Bruce D."/>
            <person name="Goodwin L."/>
            <person name="Pitluck S."/>
            <person name="Land M.L."/>
            <person name="Hauser L."/>
            <person name="Chang Y.-J."/>
            <person name="Anderson I.J."/>
            <person name="Johnson E."/>
            <person name="Mulhopadhyay B."/>
            <person name="Kyrpides N."/>
            <person name="Woyke T.J."/>
        </authorList>
    </citation>
    <scope>NUCLEOTIDE SEQUENCE [LARGE SCALE GENOMIC DNA]</scope>
    <source>
        <strain evidence="11 12">6</strain>
    </source>
</reference>
<dbReference type="PANTHER" id="PTHR34142:SF1">
    <property type="entry name" value="GLYCOSIDE HYDROLASE FAMILY 5 DOMAIN-CONTAINING PROTEIN"/>
    <property type="match status" value="1"/>
</dbReference>
<gene>
    <name evidence="11" type="ORF">EubceDRAFT1_2210</name>
</gene>
<feature type="domain" description="CBM2" evidence="10">
    <location>
        <begin position="72"/>
        <end position="171"/>
    </location>
</feature>
<keyword evidence="4 8" id="KW-0136">Cellulose degradation</keyword>
<dbReference type="SUPFAM" id="SSF51445">
    <property type="entry name" value="(Trans)glycosidases"/>
    <property type="match status" value="1"/>
</dbReference>
<dbReference type="EMBL" id="CM001487">
    <property type="protein sequence ID" value="EIM57970.1"/>
    <property type="molecule type" value="Genomic_DNA"/>
</dbReference>
<comment type="catalytic activity">
    <reaction evidence="1 8">
        <text>Endohydrolysis of (1-&gt;4)-beta-D-glucosidic linkages in cellulose, lichenin and cereal beta-D-glucans.</text>
        <dbReference type="EC" id="3.2.1.4"/>
    </reaction>
</comment>
<sequence length="524" mass="57326">MNRKKLLVFAEVIALGAALVLGGCGGEKKQTESVVPAGSVVSEVSAGSEELYTDTSSEELVSSSSEQEGQMVILRVTKTNSWAEQNQTAFQYELLFSNQSEATFGTWKVILDTGKEVKVQNSWNCSLEADGNLLTFTPADYNAKLAKGAEMADVGMILVADSEPDIEGSYVLNPNTGELAPADGRSSASDEKKENDKEEGDKKEEEKKEAAAEVAGPDTSGTPFENHGKLSVKGTDLVDESGKKYQLRGVSTHGLAWFPQYVNADAFRTLRNDWGANLVRLAMYTDEYGGYCSGGNQGELKDLIDRGVNYASDLGMYVIIDWHILYDNDPNQHKEEAKAFFDEMTKKYADRGNVLYEICNEPNGATTWADVKKYAEEVIPVIRKNAPDAVIICGTPTWSQDVDQVAADPIKDGGNLMYTLHFYAATHKEDLRKKMQTAIASGTPVFISEFSICDASGNGTLDYSSAEEWKNLIKEYNLSFAGWSLSNKDEASAIVRSGCDRLSDWTEGELSDSGNWLKKLVSGQ</sequence>
<name>I5AVZ7_EUBC6</name>
<keyword evidence="5 8" id="KW-0119">Carbohydrate metabolism</keyword>
<dbReference type="Pfam" id="PF00150">
    <property type="entry name" value="Cellulase"/>
    <property type="match status" value="1"/>
</dbReference>
<evidence type="ECO:0000313" key="12">
    <source>
        <dbReference type="Proteomes" id="UP000005753"/>
    </source>
</evidence>
<dbReference type="Pfam" id="PF00553">
    <property type="entry name" value="CBM_2"/>
    <property type="match status" value="1"/>
</dbReference>
<keyword evidence="7 8" id="KW-0624">Polysaccharide degradation</keyword>
<dbReference type="InterPro" id="IPR008965">
    <property type="entry name" value="CBM2/CBM3_carb-bd_dom_sf"/>
</dbReference>
<dbReference type="PROSITE" id="PS51257">
    <property type="entry name" value="PROKAR_LIPOPROTEIN"/>
    <property type="match status" value="1"/>
</dbReference>
<dbReference type="STRING" id="633697.EubceDRAFT1_2210"/>
<accession>I5AVZ7</accession>
<dbReference type="GO" id="GO:0030247">
    <property type="term" value="F:polysaccharide binding"/>
    <property type="evidence" value="ECO:0007669"/>
    <property type="project" value="InterPro"/>
</dbReference>
<dbReference type="InterPro" id="IPR017853">
    <property type="entry name" value="GH"/>
</dbReference>
<dbReference type="Proteomes" id="UP000005753">
    <property type="component" value="Chromosome"/>
</dbReference>
<dbReference type="InterPro" id="IPR001919">
    <property type="entry name" value="CBD2"/>
</dbReference>
<keyword evidence="12" id="KW-1185">Reference proteome</keyword>
<evidence type="ECO:0000256" key="6">
    <source>
        <dbReference type="ARBA" id="ARBA00023295"/>
    </source>
</evidence>
<evidence type="ECO:0000256" key="1">
    <source>
        <dbReference type="ARBA" id="ARBA00000966"/>
    </source>
</evidence>
<keyword evidence="6 8" id="KW-0326">Glycosidase</keyword>
<evidence type="ECO:0000259" key="10">
    <source>
        <dbReference type="SMART" id="SM00637"/>
    </source>
</evidence>
<dbReference type="InterPro" id="IPR012291">
    <property type="entry name" value="CBM2_carb-bd_dom_sf"/>
</dbReference>
<dbReference type="eggNOG" id="COG2730">
    <property type="taxonomic scope" value="Bacteria"/>
</dbReference>
<proteinExistence type="inferred from homology"/>
<dbReference type="PANTHER" id="PTHR34142">
    <property type="entry name" value="ENDO-BETA-1,4-GLUCANASE A"/>
    <property type="match status" value="1"/>
</dbReference>
<keyword evidence="2" id="KW-0732">Signal</keyword>
<dbReference type="GO" id="GO:0008810">
    <property type="term" value="F:cellulase activity"/>
    <property type="evidence" value="ECO:0007669"/>
    <property type="project" value="UniProtKB-EC"/>
</dbReference>
<evidence type="ECO:0000256" key="8">
    <source>
        <dbReference type="RuleBase" id="RU361153"/>
    </source>
</evidence>
<dbReference type="AlphaFoldDB" id="I5AVZ7"/>
<feature type="region of interest" description="Disordered" evidence="9">
    <location>
        <begin position="169"/>
        <end position="235"/>
    </location>
</feature>
<dbReference type="Gene3D" id="3.20.20.80">
    <property type="entry name" value="Glycosidases"/>
    <property type="match status" value="1"/>
</dbReference>
<evidence type="ECO:0000256" key="5">
    <source>
        <dbReference type="ARBA" id="ARBA00023277"/>
    </source>
</evidence>
<dbReference type="EC" id="3.2.1.4" evidence="8"/>
<dbReference type="SMART" id="SM00637">
    <property type="entry name" value="CBD_II"/>
    <property type="match status" value="1"/>
</dbReference>
<dbReference type="Gene3D" id="2.60.40.290">
    <property type="match status" value="1"/>
</dbReference>
<feature type="compositionally biased region" description="Basic and acidic residues" evidence="9">
    <location>
        <begin position="188"/>
        <end position="211"/>
    </location>
</feature>
<dbReference type="SUPFAM" id="SSF49384">
    <property type="entry name" value="Carbohydrate-binding domain"/>
    <property type="match status" value="1"/>
</dbReference>
<evidence type="ECO:0000256" key="3">
    <source>
        <dbReference type="ARBA" id="ARBA00022801"/>
    </source>
</evidence>
<evidence type="ECO:0000256" key="9">
    <source>
        <dbReference type="SAM" id="MobiDB-lite"/>
    </source>
</evidence>
<reference evidence="11 12" key="2">
    <citation type="submission" date="2012-02" db="EMBL/GenBank/DDBJ databases">
        <title>Improved High-Quality Draft sequence of Eubacterium cellulosolvens 6.</title>
        <authorList>
            <consortium name="US DOE Joint Genome Institute"/>
            <person name="Lucas S."/>
            <person name="Han J."/>
            <person name="Lapidus A."/>
            <person name="Cheng J.-F."/>
            <person name="Goodwin L."/>
            <person name="Pitluck S."/>
            <person name="Peters L."/>
            <person name="Mikhailova N."/>
            <person name="Gu W."/>
            <person name="Detter J.C."/>
            <person name="Han C."/>
            <person name="Tapia R."/>
            <person name="Land M."/>
            <person name="Hauser L."/>
            <person name="Kyrpides N."/>
            <person name="Ivanova N."/>
            <person name="Pagani I."/>
            <person name="Johnson E."/>
            <person name="Mukhopadhyay B."/>
            <person name="Anderson I."/>
            <person name="Woyke T."/>
        </authorList>
    </citation>
    <scope>NUCLEOTIDE SEQUENCE [LARGE SCALE GENOMIC DNA]</scope>
    <source>
        <strain evidence="11 12">6</strain>
    </source>
</reference>
<organism evidence="11 12">
    <name type="scientific">Eubacterium cellulosolvens (strain ATCC 43171 / JCM 9499 / 6)</name>
    <name type="common">Cillobacterium cellulosolvens</name>
    <dbReference type="NCBI Taxonomy" id="633697"/>
    <lineage>
        <taxon>Bacteria</taxon>
        <taxon>Bacillati</taxon>
        <taxon>Bacillota</taxon>
        <taxon>Clostridia</taxon>
        <taxon>Eubacteriales</taxon>
        <taxon>Eubacteriaceae</taxon>
        <taxon>Eubacterium</taxon>
    </lineage>
</organism>
<evidence type="ECO:0000256" key="2">
    <source>
        <dbReference type="ARBA" id="ARBA00022729"/>
    </source>
</evidence>